<reference evidence="1" key="1">
    <citation type="submission" date="2018-05" db="EMBL/GenBank/DDBJ databases">
        <authorList>
            <person name="Lanie J.A."/>
            <person name="Ng W.-L."/>
            <person name="Kazmierczak K.M."/>
            <person name="Andrzejewski T.M."/>
            <person name="Davidsen T.M."/>
            <person name="Wayne K.J."/>
            <person name="Tettelin H."/>
            <person name="Glass J.I."/>
            <person name="Rusch D."/>
            <person name="Podicherti R."/>
            <person name="Tsui H.-C.T."/>
            <person name="Winkler M.E."/>
        </authorList>
    </citation>
    <scope>NUCLEOTIDE SEQUENCE</scope>
</reference>
<evidence type="ECO:0000313" key="1">
    <source>
        <dbReference type="EMBL" id="SVD32282.1"/>
    </source>
</evidence>
<sequence>MKRFLLVLAVVMGQSVLAADAEPVGKEQSAIIEEAIRKSLK</sequence>
<dbReference type="EMBL" id="UINC01143391">
    <property type="protein sequence ID" value="SVD32282.1"/>
    <property type="molecule type" value="Genomic_DNA"/>
</dbReference>
<feature type="non-terminal residue" evidence="1">
    <location>
        <position position="41"/>
    </location>
</feature>
<organism evidence="1">
    <name type="scientific">marine metagenome</name>
    <dbReference type="NCBI Taxonomy" id="408172"/>
    <lineage>
        <taxon>unclassified sequences</taxon>
        <taxon>metagenomes</taxon>
        <taxon>ecological metagenomes</taxon>
    </lineage>
</organism>
<protein>
    <submittedName>
        <fullName evidence="1">Uncharacterized protein</fullName>
    </submittedName>
</protein>
<gene>
    <name evidence="1" type="ORF">METZ01_LOCUS385136</name>
</gene>
<accession>A0A382UDV5</accession>
<dbReference type="AlphaFoldDB" id="A0A382UDV5"/>
<proteinExistence type="predicted"/>
<name>A0A382UDV5_9ZZZZ</name>